<keyword evidence="1" id="KW-0732">Signal</keyword>
<keyword evidence="3" id="KW-1185">Reference proteome</keyword>
<proteinExistence type="predicted"/>
<sequence>MKQLLLVVLASTTIACVSTNATLLNPTPSGRAPIAENQVRIFRTAAQVTGKYEEVALLNSTGESNWTNEQKMMESMRKKAASLGANGVILDDIKEAGAGAKVAAAVFGTGTQRKGRAIAIFVFPDSAAKAP</sequence>
<dbReference type="KEGG" id="ggr:HKW67_13870"/>
<dbReference type="Proteomes" id="UP000500938">
    <property type="component" value="Chromosome"/>
</dbReference>
<dbReference type="PROSITE" id="PS51257">
    <property type="entry name" value="PROKAR_LIPOPROTEIN"/>
    <property type="match status" value="1"/>
</dbReference>
<accession>A0A6M4IQU3</accession>
<dbReference type="AlphaFoldDB" id="A0A6M4IQU3"/>
<gene>
    <name evidence="2" type="ORF">HKW67_13870</name>
</gene>
<evidence type="ECO:0000256" key="1">
    <source>
        <dbReference type="SAM" id="SignalP"/>
    </source>
</evidence>
<feature type="signal peptide" evidence="1">
    <location>
        <begin position="1"/>
        <end position="21"/>
    </location>
</feature>
<protein>
    <recommendedName>
        <fullName evidence="4">Heavy metal-binding domain-containing protein</fullName>
    </recommendedName>
</protein>
<organism evidence="2 3">
    <name type="scientific">Gemmatimonas groenlandica</name>
    <dbReference type="NCBI Taxonomy" id="2732249"/>
    <lineage>
        <taxon>Bacteria</taxon>
        <taxon>Pseudomonadati</taxon>
        <taxon>Gemmatimonadota</taxon>
        <taxon>Gemmatimonadia</taxon>
        <taxon>Gemmatimonadales</taxon>
        <taxon>Gemmatimonadaceae</taxon>
        <taxon>Gemmatimonas</taxon>
    </lineage>
</organism>
<dbReference type="EMBL" id="CP053085">
    <property type="protein sequence ID" value="QJR36515.1"/>
    <property type="molecule type" value="Genomic_DNA"/>
</dbReference>
<dbReference type="RefSeq" id="WP_171225947.1">
    <property type="nucleotide sequence ID" value="NZ_CP053085.1"/>
</dbReference>
<reference evidence="2 3" key="1">
    <citation type="submission" date="2020-05" db="EMBL/GenBank/DDBJ databases">
        <title>Complete genome sequence of Gemmatimonas greenlandica TET16.</title>
        <authorList>
            <person name="Zeng Y."/>
        </authorList>
    </citation>
    <scope>NUCLEOTIDE SEQUENCE [LARGE SCALE GENOMIC DNA]</scope>
    <source>
        <strain evidence="2 3">TET16</strain>
    </source>
</reference>
<evidence type="ECO:0000313" key="3">
    <source>
        <dbReference type="Proteomes" id="UP000500938"/>
    </source>
</evidence>
<evidence type="ECO:0000313" key="2">
    <source>
        <dbReference type="EMBL" id="QJR36515.1"/>
    </source>
</evidence>
<name>A0A6M4IQU3_9BACT</name>
<evidence type="ECO:0008006" key="4">
    <source>
        <dbReference type="Google" id="ProtNLM"/>
    </source>
</evidence>
<feature type="chain" id="PRO_5026877119" description="Heavy metal-binding domain-containing protein" evidence="1">
    <location>
        <begin position="22"/>
        <end position="131"/>
    </location>
</feature>